<evidence type="ECO:0000313" key="3">
    <source>
        <dbReference type="Proteomes" id="UP000035037"/>
    </source>
</evidence>
<dbReference type="AlphaFoldDB" id="A0A0G8AYR3"/>
<evidence type="ECO:0000313" key="2">
    <source>
        <dbReference type="EMBL" id="KKZ14286.1"/>
    </source>
</evidence>
<proteinExistence type="predicted"/>
<comment type="caution">
    <text evidence="2">The sequence shown here is derived from an EMBL/GenBank/DDBJ whole genome shotgun (WGS) entry which is preliminary data.</text>
</comment>
<feature type="domain" description="Orc1-like AAA ATPase" evidence="1">
    <location>
        <begin position="23"/>
        <end position="200"/>
    </location>
</feature>
<accession>A0A0G8AYR3</accession>
<reference evidence="2 3" key="2">
    <citation type="submission" date="2015-05" db="EMBL/GenBank/DDBJ databases">
        <title>Lifestyle Evolution in Cyanobacterial Symbionts of Sponges.</title>
        <authorList>
            <person name="Burgsdorf I."/>
            <person name="Slaby B.M."/>
            <person name="Handley K.M."/>
            <person name="Haber M."/>
            <person name="Blom J."/>
            <person name="Marshall C.W."/>
            <person name="Gilbert J.A."/>
            <person name="Hentschel U."/>
            <person name="Steindler L."/>
        </authorList>
    </citation>
    <scope>NUCLEOTIDE SEQUENCE [LARGE SCALE GENOMIC DNA]</scope>
    <source>
        <strain evidence="2">15L</strain>
    </source>
</reference>
<evidence type="ECO:0000259" key="1">
    <source>
        <dbReference type="Pfam" id="PF13191"/>
    </source>
</evidence>
<dbReference type="PATRIC" id="fig|1608419.3.peg.1608"/>
<gene>
    <name evidence="2" type="ORF">TQ37_01525</name>
</gene>
<dbReference type="InterPro" id="IPR041664">
    <property type="entry name" value="AAA_16"/>
</dbReference>
<name>A0A0G8AYR3_9SYNE</name>
<protein>
    <recommendedName>
        <fullName evidence="1">Orc1-like AAA ATPase domain-containing protein</fullName>
    </recommendedName>
</protein>
<dbReference type="SUPFAM" id="SSF52540">
    <property type="entry name" value="P-loop containing nucleoside triphosphate hydrolases"/>
    <property type="match status" value="1"/>
</dbReference>
<dbReference type="EMBL" id="JYFQ01000035">
    <property type="protein sequence ID" value="KKZ14286.1"/>
    <property type="molecule type" value="Genomic_DNA"/>
</dbReference>
<organism evidence="2 3">
    <name type="scientific">Candidatus Synechococcus spongiarum 15L</name>
    <dbReference type="NCBI Taxonomy" id="1608419"/>
    <lineage>
        <taxon>Bacteria</taxon>
        <taxon>Bacillati</taxon>
        <taxon>Cyanobacteriota</taxon>
        <taxon>Cyanophyceae</taxon>
        <taxon>Synechococcales</taxon>
        <taxon>Synechococcaceae</taxon>
        <taxon>Synechococcus</taxon>
    </lineage>
</organism>
<dbReference type="InterPro" id="IPR027417">
    <property type="entry name" value="P-loop_NTPase"/>
</dbReference>
<reference evidence="2 3" key="1">
    <citation type="submission" date="2015-02" db="EMBL/GenBank/DDBJ databases">
        <authorList>
            <person name="Slaby B."/>
            <person name="Hentschel U."/>
        </authorList>
    </citation>
    <scope>NUCLEOTIDE SEQUENCE [LARGE SCALE GENOMIC DNA]</scope>
    <source>
        <strain evidence="2">15L</strain>
    </source>
</reference>
<sequence length="281" mass="29929">MRSSPYFQDTLHQGANATATGLFVGREQERRQLLSTIGGSRSSRQAVAGRPGIGKTTLVQAIKADALAADYRVANELISIAAESSSEVLLGQLLAGVYDAVLACYRDAGGAAVETAQQLVRSFRLRSGGVNLSVAGFGGGGSRSQVVSNPPGALTLDGPRILRDLLHYAATKGAKGVLLHLNNLENLSEADAERADMLRGIRDQVLLLDGIHVIVVGTTDAVRTVVQRHARIRSVFSDPVVLDPLALSEVHQLLDRRHQALRLDPNRPGQAPVTDLVVEKL</sequence>
<dbReference type="Proteomes" id="UP000035037">
    <property type="component" value="Unassembled WGS sequence"/>
</dbReference>
<dbReference type="Pfam" id="PF13191">
    <property type="entry name" value="AAA_16"/>
    <property type="match status" value="1"/>
</dbReference>
<dbReference type="Gene3D" id="3.40.50.300">
    <property type="entry name" value="P-loop containing nucleotide triphosphate hydrolases"/>
    <property type="match status" value="1"/>
</dbReference>